<evidence type="ECO:0000256" key="6">
    <source>
        <dbReference type="RuleBase" id="RU000481"/>
    </source>
</evidence>
<dbReference type="InterPro" id="IPR015421">
    <property type="entry name" value="PyrdxlP-dep_Trfase_major"/>
</dbReference>
<dbReference type="InterPro" id="IPR004838">
    <property type="entry name" value="NHTrfase_class1_PyrdxlP-BS"/>
</dbReference>
<dbReference type="PANTHER" id="PTHR46383:SF1">
    <property type="entry name" value="ASPARTATE AMINOTRANSFERASE"/>
    <property type="match status" value="1"/>
</dbReference>
<comment type="cofactor">
    <cofactor evidence="1 6">
        <name>pyridoxal 5'-phosphate</name>
        <dbReference type="ChEBI" id="CHEBI:597326"/>
    </cofactor>
</comment>
<evidence type="ECO:0000313" key="8">
    <source>
        <dbReference type="EMBL" id="HFC47117.1"/>
    </source>
</evidence>
<dbReference type="GO" id="GO:0008483">
    <property type="term" value="F:transaminase activity"/>
    <property type="evidence" value="ECO:0007669"/>
    <property type="project" value="UniProtKB-KW"/>
</dbReference>
<evidence type="ECO:0000256" key="2">
    <source>
        <dbReference type="ARBA" id="ARBA00007441"/>
    </source>
</evidence>
<dbReference type="PRINTS" id="PR00753">
    <property type="entry name" value="ACCSYNTHASE"/>
</dbReference>
<dbReference type="CDD" id="cd00609">
    <property type="entry name" value="AAT_like"/>
    <property type="match status" value="1"/>
</dbReference>
<dbReference type="Pfam" id="PF00155">
    <property type="entry name" value="Aminotran_1_2"/>
    <property type="match status" value="1"/>
</dbReference>
<keyword evidence="3 6" id="KW-0032">Aminotransferase</keyword>
<dbReference type="Gene3D" id="3.40.640.10">
    <property type="entry name" value="Type I PLP-dependent aspartate aminotransferase-like (Major domain)"/>
    <property type="match status" value="1"/>
</dbReference>
<keyword evidence="4 6" id="KW-0808">Transferase</keyword>
<comment type="caution">
    <text evidence="8">The sequence shown here is derived from an EMBL/GenBank/DDBJ whole genome shotgun (WGS) entry which is preliminary data.</text>
</comment>
<gene>
    <name evidence="8" type="ORF">ENJ63_04465</name>
</gene>
<dbReference type="EMBL" id="DRND01000357">
    <property type="protein sequence ID" value="HFC47117.1"/>
    <property type="molecule type" value="Genomic_DNA"/>
</dbReference>
<name>A0A7V2SZI0_9BACT</name>
<dbReference type="PANTHER" id="PTHR46383">
    <property type="entry name" value="ASPARTATE AMINOTRANSFERASE"/>
    <property type="match status" value="1"/>
</dbReference>
<dbReference type="SUPFAM" id="SSF53383">
    <property type="entry name" value="PLP-dependent transferases"/>
    <property type="match status" value="1"/>
</dbReference>
<dbReference type="EC" id="2.6.1.-" evidence="6"/>
<dbReference type="InterPro" id="IPR050596">
    <property type="entry name" value="AspAT/PAT-like"/>
</dbReference>
<dbReference type="Proteomes" id="UP000885797">
    <property type="component" value="Unassembled WGS sequence"/>
</dbReference>
<protein>
    <recommendedName>
        <fullName evidence="6">Aminotransferase</fullName>
        <ecNumber evidence="6">2.6.1.-</ecNumber>
    </recommendedName>
</protein>
<dbReference type="AlphaFoldDB" id="A0A7V2SZI0"/>
<dbReference type="FunFam" id="3.40.640.10:FF:000033">
    <property type="entry name" value="Aspartate aminotransferase"/>
    <property type="match status" value="1"/>
</dbReference>
<organism evidence="8">
    <name type="scientific">Dissulfuribacter thermophilus</name>
    <dbReference type="NCBI Taxonomy" id="1156395"/>
    <lineage>
        <taxon>Bacteria</taxon>
        <taxon>Pseudomonadati</taxon>
        <taxon>Thermodesulfobacteriota</taxon>
        <taxon>Dissulfuribacteria</taxon>
        <taxon>Dissulfuribacterales</taxon>
        <taxon>Dissulfuribacteraceae</taxon>
        <taxon>Dissulfuribacter</taxon>
    </lineage>
</organism>
<dbReference type="InterPro" id="IPR004839">
    <property type="entry name" value="Aminotransferase_I/II_large"/>
</dbReference>
<evidence type="ECO:0000259" key="7">
    <source>
        <dbReference type="Pfam" id="PF00155"/>
    </source>
</evidence>
<feature type="domain" description="Aminotransferase class I/classII large" evidence="7">
    <location>
        <begin position="35"/>
        <end position="381"/>
    </location>
</feature>
<proteinExistence type="inferred from homology"/>
<evidence type="ECO:0000256" key="1">
    <source>
        <dbReference type="ARBA" id="ARBA00001933"/>
    </source>
</evidence>
<evidence type="ECO:0000256" key="5">
    <source>
        <dbReference type="ARBA" id="ARBA00022898"/>
    </source>
</evidence>
<evidence type="ECO:0000256" key="4">
    <source>
        <dbReference type="ARBA" id="ARBA00022679"/>
    </source>
</evidence>
<dbReference type="GO" id="GO:0006520">
    <property type="term" value="P:amino acid metabolic process"/>
    <property type="evidence" value="ECO:0007669"/>
    <property type="project" value="InterPro"/>
</dbReference>
<sequence length="385" mass="41260">MSQGPSLSKRVQSLKPSPTLATDAKAKALKAQGVDIVNLSAGEPDFDTPAHIKEAAKEAIDQGFTRYTPVGGILELKEAIGAMLKNDYGLEYETGQIMVSTGGKQVLYNLAQAILDPGDEVIIPAPYWVSYPPIVELAGGVPVILETDPANDFSISLERLSGLIGPKTKAIILNSPSNPTGAVYDRETVRRVGELACEKGIYIITDDIYDKIRFDGESPYNCASLVEAAKDLCLIVNGVSKTYAMTGWRIGYLAGPESVVKACTKIQSQSTSNPNSIAQKAALAALTGPQDCIQEMKKAFQERAMAFVDGLLEIDGIKCPRPSGAFYCFPDMSAFFGRKTSQGKAIEGSLDLCDYLLDEAKVASIPGIAFGDDRCVRFSFATDMA</sequence>
<dbReference type="Gene3D" id="3.90.1150.10">
    <property type="entry name" value="Aspartate Aminotransferase, domain 1"/>
    <property type="match status" value="1"/>
</dbReference>
<dbReference type="InterPro" id="IPR015422">
    <property type="entry name" value="PyrdxlP-dep_Trfase_small"/>
</dbReference>
<dbReference type="PROSITE" id="PS00105">
    <property type="entry name" value="AA_TRANSFER_CLASS_1"/>
    <property type="match status" value="1"/>
</dbReference>
<reference evidence="8" key="1">
    <citation type="journal article" date="2020" name="mSystems">
        <title>Genome- and Community-Level Interaction Insights into Carbon Utilization and Element Cycling Functions of Hydrothermarchaeota in Hydrothermal Sediment.</title>
        <authorList>
            <person name="Zhou Z."/>
            <person name="Liu Y."/>
            <person name="Xu W."/>
            <person name="Pan J."/>
            <person name="Luo Z.H."/>
            <person name="Li M."/>
        </authorList>
    </citation>
    <scope>NUCLEOTIDE SEQUENCE [LARGE SCALE GENOMIC DNA]</scope>
    <source>
        <strain evidence="8">HyVt-503</strain>
    </source>
</reference>
<accession>A0A7V2SZI0</accession>
<feature type="non-terminal residue" evidence="8">
    <location>
        <position position="385"/>
    </location>
</feature>
<dbReference type="InterPro" id="IPR015424">
    <property type="entry name" value="PyrdxlP-dep_Trfase"/>
</dbReference>
<dbReference type="GO" id="GO:0030170">
    <property type="term" value="F:pyridoxal phosphate binding"/>
    <property type="evidence" value="ECO:0007669"/>
    <property type="project" value="InterPro"/>
</dbReference>
<keyword evidence="5" id="KW-0663">Pyridoxal phosphate</keyword>
<evidence type="ECO:0000256" key="3">
    <source>
        <dbReference type="ARBA" id="ARBA00022576"/>
    </source>
</evidence>
<comment type="similarity">
    <text evidence="2 6">Belongs to the class-I pyridoxal-phosphate-dependent aminotransferase family.</text>
</comment>